<evidence type="ECO:0000256" key="6">
    <source>
        <dbReference type="ARBA" id="ARBA00022729"/>
    </source>
</evidence>
<evidence type="ECO:0000256" key="2">
    <source>
        <dbReference type="ARBA" id="ARBA00009592"/>
    </source>
</evidence>
<dbReference type="EMBL" id="CM002291">
    <property type="protein sequence ID" value="ESW24132.1"/>
    <property type="molecule type" value="Genomic_DNA"/>
</dbReference>
<dbReference type="Gramene" id="ESW24132">
    <property type="protein sequence ID" value="ESW24132"/>
    <property type="gene ID" value="PHAVU_004G105500g"/>
</dbReference>
<protein>
    <recommendedName>
        <fullName evidence="14">Leucine-rich repeat-containing N-terminal plant-type domain-containing protein</fullName>
    </recommendedName>
</protein>
<gene>
    <name evidence="12" type="ORF">PHAVU_004G105500g</name>
</gene>
<reference evidence="13" key="1">
    <citation type="journal article" date="2014" name="Nat. Genet.">
        <title>A reference genome for common bean and genome-wide analysis of dual domestications.</title>
        <authorList>
            <person name="Schmutz J."/>
            <person name="McClean P.E."/>
            <person name="Mamidi S."/>
            <person name="Wu G.A."/>
            <person name="Cannon S.B."/>
            <person name="Grimwood J."/>
            <person name="Jenkins J."/>
            <person name="Shu S."/>
            <person name="Song Q."/>
            <person name="Chavarro C."/>
            <person name="Torres-Torres M."/>
            <person name="Geffroy V."/>
            <person name="Moghaddam S.M."/>
            <person name="Gao D."/>
            <person name="Abernathy B."/>
            <person name="Barry K."/>
            <person name="Blair M."/>
            <person name="Brick M.A."/>
            <person name="Chovatia M."/>
            <person name="Gepts P."/>
            <person name="Goodstein D.M."/>
            <person name="Gonzales M."/>
            <person name="Hellsten U."/>
            <person name="Hyten D.L."/>
            <person name="Jia G."/>
            <person name="Kelly J.D."/>
            <person name="Kudrna D."/>
            <person name="Lee R."/>
            <person name="Richard M.M."/>
            <person name="Miklas P.N."/>
            <person name="Osorno J.M."/>
            <person name="Rodrigues J."/>
            <person name="Thareau V."/>
            <person name="Urrea C.A."/>
            <person name="Wang M."/>
            <person name="Yu Y."/>
            <person name="Zhang M."/>
            <person name="Wing R.A."/>
            <person name="Cregan P.B."/>
            <person name="Rokhsar D.S."/>
            <person name="Jackson S.A."/>
        </authorList>
    </citation>
    <scope>NUCLEOTIDE SEQUENCE [LARGE SCALE GENOMIC DNA]</scope>
    <source>
        <strain evidence="13">cv. G19833</strain>
    </source>
</reference>
<evidence type="ECO:0000313" key="13">
    <source>
        <dbReference type="Proteomes" id="UP000000226"/>
    </source>
</evidence>
<keyword evidence="3" id="KW-1003">Cell membrane</keyword>
<keyword evidence="8" id="KW-1133">Transmembrane helix</keyword>
<dbReference type="Gene3D" id="3.80.10.10">
    <property type="entry name" value="Ribonuclease Inhibitor"/>
    <property type="match status" value="1"/>
</dbReference>
<dbReference type="FunFam" id="3.80.10.10:FF:001347">
    <property type="entry name" value="LRR receptor-like serine/threonine-protein kinase GSO2"/>
    <property type="match status" value="1"/>
</dbReference>
<evidence type="ECO:0000256" key="3">
    <source>
        <dbReference type="ARBA" id="ARBA00022475"/>
    </source>
</evidence>
<keyword evidence="9" id="KW-0472">Membrane</keyword>
<comment type="similarity">
    <text evidence="2">Belongs to the RLP family.</text>
</comment>
<dbReference type="InterPro" id="IPR032675">
    <property type="entry name" value="LRR_dom_sf"/>
</dbReference>
<keyword evidence="5" id="KW-0812">Transmembrane</keyword>
<keyword evidence="7" id="KW-0677">Repeat</keyword>
<dbReference type="PANTHER" id="PTHR48063:SF98">
    <property type="entry name" value="LRR RECEPTOR-LIKE SERINE_THREONINE-PROTEIN KINASE FLS2"/>
    <property type="match status" value="1"/>
</dbReference>
<keyword evidence="4" id="KW-0433">Leucine-rich repeat</keyword>
<evidence type="ECO:0000256" key="8">
    <source>
        <dbReference type="ARBA" id="ARBA00022989"/>
    </source>
</evidence>
<keyword evidence="13" id="KW-1185">Reference proteome</keyword>
<evidence type="ECO:0000256" key="7">
    <source>
        <dbReference type="ARBA" id="ARBA00022737"/>
    </source>
</evidence>
<comment type="subcellular location">
    <subcellularLocation>
        <location evidence="1">Cell membrane</location>
        <topology evidence="1">Single-pass type I membrane protein</topology>
    </subcellularLocation>
</comment>
<dbReference type="PANTHER" id="PTHR48063">
    <property type="entry name" value="LRR RECEPTOR-LIKE KINASE"/>
    <property type="match status" value="1"/>
</dbReference>
<proteinExistence type="inferred from homology"/>
<dbReference type="Pfam" id="PF00560">
    <property type="entry name" value="LRR_1"/>
    <property type="match status" value="3"/>
</dbReference>
<dbReference type="Proteomes" id="UP000000226">
    <property type="component" value="Chromosome 4"/>
</dbReference>
<dbReference type="eggNOG" id="KOG0619">
    <property type="taxonomic scope" value="Eukaryota"/>
</dbReference>
<keyword evidence="6" id="KW-0732">Signal</keyword>
<dbReference type="InterPro" id="IPR001611">
    <property type="entry name" value="Leu-rich_rpt"/>
</dbReference>
<dbReference type="OrthoDB" id="1432377at2759"/>
<evidence type="ECO:0000256" key="5">
    <source>
        <dbReference type="ARBA" id="ARBA00022692"/>
    </source>
</evidence>
<dbReference type="AlphaFoldDB" id="V7C1U7"/>
<keyword evidence="10" id="KW-0675">Receptor</keyword>
<keyword evidence="11" id="KW-0325">Glycoprotein</keyword>
<dbReference type="OMA" id="ENCKYLR"/>
<dbReference type="GO" id="GO:0005886">
    <property type="term" value="C:plasma membrane"/>
    <property type="evidence" value="ECO:0007669"/>
    <property type="project" value="UniProtKB-SubCell"/>
</dbReference>
<sequence length="423" mass="48529">MSNLKKLHLSNNSLALIFTKNWVPPFQLPTIELRSCKLGPTFPKWLQTQNKFSNIDISNAAISDTVPEWFWAKLPRQKVMKMNISYNNLRGILPKFPPTYIPTSMSFGSNQFEGSIPLFLRNSGRLDLSKNKLSKKLNSLVYLDLSHNNFSGKIPTSMGSLLHLQVLFFRNNSLVEGIPFSMRNCRKLVMICCLRNIQLLDLSVNNLSGKIPKSIKNPTSMAQTTSSIYHGDHWYFFKNSIYASNMSYDLNALLTWKGSEQILISLNLSRNNLTEEIPSNIGNLAFLDSLDLSRNQFVDSIPLSVTQIHRLGVLDLSHNHLTRKISTATQLQGFNPSSYEDNFNLCGPPLQKMCIEGRSTHEPNVEIHEDEYSLLNNDFFISMTFRFVLSFWKVFSTILFKSSWRHAYFNFLNNVKDNIYVKE</sequence>
<evidence type="ECO:0000256" key="1">
    <source>
        <dbReference type="ARBA" id="ARBA00004251"/>
    </source>
</evidence>
<name>V7C1U7_PHAVU</name>
<dbReference type="PRINTS" id="PR00019">
    <property type="entry name" value="LEURICHRPT"/>
</dbReference>
<accession>V7C1U7</accession>
<evidence type="ECO:0000256" key="9">
    <source>
        <dbReference type="ARBA" id="ARBA00023136"/>
    </source>
</evidence>
<evidence type="ECO:0000256" key="10">
    <source>
        <dbReference type="ARBA" id="ARBA00023170"/>
    </source>
</evidence>
<dbReference type="STRING" id="3885.V7C1U7"/>
<dbReference type="SUPFAM" id="SSF52058">
    <property type="entry name" value="L domain-like"/>
    <property type="match status" value="2"/>
</dbReference>
<organism evidence="12 13">
    <name type="scientific">Phaseolus vulgaris</name>
    <name type="common">Kidney bean</name>
    <name type="synonym">French bean</name>
    <dbReference type="NCBI Taxonomy" id="3885"/>
    <lineage>
        <taxon>Eukaryota</taxon>
        <taxon>Viridiplantae</taxon>
        <taxon>Streptophyta</taxon>
        <taxon>Embryophyta</taxon>
        <taxon>Tracheophyta</taxon>
        <taxon>Spermatophyta</taxon>
        <taxon>Magnoliopsida</taxon>
        <taxon>eudicotyledons</taxon>
        <taxon>Gunneridae</taxon>
        <taxon>Pentapetalae</taxon>
        <taxon>rosids</taxon>
        <taxon>fabids</taxon>
        <taxon>Fabales</taxon>
        <taxon>Fabaceae</taxon>
        <taxon>Papilionoideae</taxon>
        <taxon>50 kb inversion clade</taxon>
        <taxon>NPAAA clade</taxon>
        <taxon>indigoferoid/millettioid clade</taxon>
        <taxon>Phaseoleae</taxon>
        <taxon>Phaseolus</taxon>
    </lineage>
</organism>
<evidence type="ECO:0008006" key="14">
    <source>
        <dbReference type="Google" id="ProtNLM"/>
    </source>
</evidence>
<dbReference type="InterPro" id="IPR046956">
    <property type="entry name" value="RLP23-like"/>
</dbReference>
<evidence type="ECO:0000256" key="4">
    <source>
        <dbReference type="ARBA" id="ARBA00022614"/>
    </source>
</evidence>
<evidence type="ECO:0000256" key="11">
    <source>
        <dbReference type="ARBA" id="ARBA00023180"/>
    </source>
</evidence>
<evidence type="ECO:0000313" key="12">
    <source>
        <dbReference type="EMBL" id="ESW24132.1"/>
    </source>
</evidence>